<evidence type="ECO:0000256" key="1">
    <source>
        <dbReference type="ARBA" id="ARBA00001970"/>
    </source>
</evidence>
<evidence type="ECO:0000256" key="6">
    <source>
        <dbReference type="ARBA" id="ARBA00023004"/>
    </source>
</evidence>
<keyword evidence="3" id="KW-0349">Heme</keyword>
<proteinExistence type="predicted"/>
<evidence type="ECO:0000256" key="4">
    <source>
        <dbReference type="ARBA" id="ARBA00022723"/>
    </source>
</evidence>
<comment type="caution">
    <text evidence="7">The sequence shown here is derived from an EMBL/GenBank/DDBJ whole genome shotgun (WGS) entry which is preliminary data.</text>
</comment>
<dbReference type="GO" id="GO:0020037">
    <property type="term" value="F:heme binding"/>
    <property type="evidence" value="ECO:0007669"/>
    <property type="project" value="InterPro"/>
</dbReference>
<comment type="cofactor">
    <cofactor evidence="1">
        <name>heme b</name>
        <dbReference type="ChEBI" id="CHEBI:60344"/>
    </cofactor>
</comment>
<name>A0A1G1TGD5_9BACT</name>
<dbReference type="EMBL" id="MDZA01000222">
    <property type="protein sequence ID" value="OGX89944.1"/>
    <property type="molecule type" value="Genomic_DNA"/>
</dbReference>
<dbReference type="AlphaFoldDB" id="A0A1G1TGD5"/>
<accession>A0A1G1TGD5</accession>
<evidence type="ECO:0000313" key="7">
    <source>
        <dbReference type="EMBL" id="OGX89944.1"/>
    </source>
</evidence>
<keyword evidence="6" id="KW-0408">Iron</keyword>
<keyword evidence="4" id="KW-0479">Metal-binding</keyword>
<evidence type="ECO:0000256" key="3">
    <source>
        <dbReference type="ARBA" id="ARBA00022617"/>
    </source>
</evidence>
<protein>
    <recommendedName>
        <fullName evidence="9">Peroxidase</fullName>
    </recommendedName>
</protein>
<dbReference type="InterPro" id="IPR006314">
    <property type="entry name" value="Dyp_peroxidase"/>
</dbReference>
<sequence>MAPELQANILKSHGRRHTAQLFFRFGHGQQPAARLFLEEFAHTEITTAQQQQADTAQTKIDGQQRFVVTLLLSAAGYAYLDVPLDKRPGDARFAGGMKAANADLLDPPVATWDGGYQGAIHGMVLVALGERTRTRLDQHVRAIVKRLRHKSPKGDRLATVLCVEEGDSIQNDDGQDIEHFGYVDGISQPKFFVEEMAGLDTTNWDPLMPISLVLTPDPAGSVDNSFGSYFVFRKLEQNVRGFKEREKQLAKELFGDETSELAGAMAVGRFENGTPVTLSDDDVRIHNIPIPKPDLGKLNNFNYDTDPGQRCPFHSHIRKSTPRGDSVGLGDTLEGEKNRMMARRGIIYGHRFVHPNQAEFEEMPTKGVGLLFMSFQRDLAAQFEFIQRQWVNNAEFSRATPPTGLDPVIGQGPLPDGVQRYATTYGDPASTQAASAFGGFVTLKGGEYLFAPCMCFLRHATSAATQQQMAMQH</sequence>
<keyword evidence="8" id="KW-1185">Reference proteome</keyword>
<evidence type="ECO:0008006" key="9">
    <source>
        <dbReference type="Google" id="ProtNLM"/>
    </source>
</evidence>
<evidence type="ECO:0000256" key="2">
    <source>
        <dbReference type="ARBA" id="ARBA00022559"/>
    </source>
</evidence>
<evidence type="ECO:0000256" key="5">
    <source>
        <dbReference type="ARBA" id="ARBA00023002"/>
    </source>
</evidence>
<organism evidence="7 8">
    <name type="scientific">Hymenobacter coccineus</name>
    <dbReference type="NCBI Taxonomy" id="1908235"/>
    <lineage>
        <taxon>Bacteria</taxon>
        <taxon>Pseudomonadati</taxon>
        <taxon>Bacteroidota</taxon>
        <taxon>Cytophagia</taxon>
        <taxon>Cytophagales</taxon>
        <taxon>Hymenobacteraceae</taxon>
        <taxon>Hymenobacter</taxon>
    </lineage>
</organism>
<dbReference type="Proteomes" id="UP000177506">
    <property type="component" value="Unassembled WGS sequence"/>
</dbReference>
<dbReference type="PANTHER" id="PTHR30521">
    <property type="entry name" value="DEFERROCHELATASE/PEROXIDASE"/>
    <property type="match status" value="1"/>
</dbReference>
<keyword evidence="5" id="KW-0560">Oxidoreductase</keyword>
<keyword evidence="2" id="KW-0575">Peroxidase</keyword>
<dbReference type="GO" id="GO:0004601">
    <property type="term" value="F:peroxidase activity"/>
    <property type="evidence" value="ECO:0007669"/>
    <property type="project" value="UniProtKB-KW"/>
</dbReference>
<dbReference type="GO" id="GO:0046872">
    <property type="term" value="F:metal ion binding"/>
    <property type="evidence" value="ECO:0007669"/>
    <property type="project" value="UniProtKB-KW"/>
</dbReference>
<gene>
    <name evidence="7" type="ORF">BEN49_00880</name>
</gene>
<dbReference type="GO" id="GO:0005829">
    <property type="term" value="C:cytosol"/>
    <property type="evidence" value="ECO:0007669"/>
    <property type="project" value="TreeGrafter"/>
</dbReference>
<dbReference type="PROSITE" id="PS51404">
    <property type="entry name" value="DYP_PEROXIDASE"/>
    <property type="match status" value="1"/>
</dbReference>
<dbReference type="SUPFAM" id="SSF54909">
    <property type="entry name" value="Dimeric alpha+beta barrel"/>
    <property type="match status" value="1"/>
</dbReference>
<reference evidence="7 8" key="1">
    <citation type="submission" date="2016-08" db="EMBL/GenBank/DDBJ databases">
        <title>Hymenobacter coccineus sp. nov., Hymenobacter lapidarius sp. nov. and Hymenobacter glacialis sp. nov., isolated from Antarctic soil.</title>
        <authorList>
            <person name="Sedlacek I."/>
            <person name="Kralova S."/>
            <person name="Kyrova K."/>
            <person name="Maslanova I."/>
            <person name="Stankova E."/>
            <person name="Vrbovska V."/>
            <person name="Nemec M."/>
            <person name="Bartak M."/>
            <person name="Svec P."/>
            <person name="Busse H.-J."/>
            <person name="Pantucek R."/>
        </authorList>
    </citation>
    <scope>NUCLEOTIDE SEQUENCE [LARGE SCALE GENOMIC DNA]</scope>
    <source>
        <strain evidence="7 8">CCM 8649</strain>
    </source>
</reference>
<evidence type="ECO:0000313" key="8">
    <source>
        <dbReference type="Proteomes" id="UP000177506"/>
    </source>
</evidence>
<dbReference type="InterPro" id="IPR011008">
    <property type="entry name" value="Dimeric_a/b-barrel"/>
</dbReference>
<dbReference type="PANTHER" id="PTHR30521:SF4">
    <property type="entry name" value="DEFERROCHELATASE"/>
    <property type="match status" value="1"/>
</dbReference>